<name>A0A0H5QK77_9EUKA</name>
<evidence type="ECO:0000313" key="2">
    <source>
        <dbReference type="EMBL" id="CRZ02027.1"/>
    </source>
</evidence>
<reference evidence="2" key="1">
    <citation type="submission" date="2015-04" db="EMBL/GenBank/DDBJ databases">
        <title>The genome sequence of the plant pathogenic Rhizarian Plasmodiophora brassicae reveals insights in its biotrophic life cycle and the origin of chitin synthesis.</title>
        <authorList>
            <person name="Schwelm A."/>
            <person name="Fogelqvist J."/>
            <person name="Knaust A."/>
            <person name="Julke S."/>
            <person name="Lilja T."/>
            <person name="Dhandapani V."/>
            <person name="Bonilla-Rosso G."/>
            <person name="Karlsson M."/>
            <person name="Shevchenko A."/>
            <person name="Choi S.R."/>
            <person name="Kim H.G."/>
            <person name="Park J.Y."/>
            <person name="Lim Y.P."/>
            <person name="Ludwig-Muller J."/>
            <person name="Dixelius C."/>
        </authorList>
    </citation>
    <scope>NUCLEOTIDE SEQUENCE</scope>
    <source>
        <tissue evidence="2">Potato root galls</tissue>
    </source>
</reference>
<dbReference type="EMBL" id="HACM01001585">
    <property type="protein sequence ID" value="CRZ02027.1"/>
    <property type="molecule type" value="Transcribed_RNA"/>
</dbReference>
<feature type="chain" id="PRO_5005223466" evidence="1">
    <location>
        <begin position="22"/>
        <end position="187"/>
    </location>
</feature>
<sequence>MLVFCIGVGAILCSLIKFGQTQIIDANRDSQVWAKVKMPSGNVVWQTVDSCPLVASGESGPSIFLLSPHSGDVLIGHQWFNITWKTCGFVPAVRVDLYHQLALVLTIDMATPNNEFYPWKAMLPLHYSVQAFYTIRVASLHDSNVIGESTPFRIVREYSAENIKRLHFLHEKFGGPVLDEFVVDPNI</sequence>
<protein>
    <submittedName>
        <fullName evidence="2">Uncharacterized protein</fullName>
    </submittedName>
</protein>
<accession>A0A0H5QK77</accession>
<organism evidence="2">
    <name type="scientific">Spongospora subterranea</name>
    <dbReference type="NCBI Taxonomy" id="70186"/>
    <lineage>
        <taxon>Eukaryota</taxon>
        <taxon>Sar</taxon>
        <taxon>Rhizaria</taxon>
        <taxon>Endomyxa</taxon>
        <taxon>Phytomyxea</taxon>
        <taxon>Plasmodiophorida</taxon>
        <taxon>Plasmodiophoridae</taxon>
        <taxon>Spongospora</taxon>
    </lineage>
</organism>
<evidence type="ECO:0000256" key="1">
    <source>
        <dbReference type="SAM" id="SignalP"/>
    </source>
</evidence>
<proteinExistence type="predicted"/>
<dbReference type="AlphaFoldDB" id="A0A0H5QK77"/>
<feature type="signal peptide" evidence="1">
    <location>
        <begin position="1"/>
        <end position="21"/>
    </location>
</feature>
<keyword evidence="1" id="KW-0732">Signal</keyword>